<feature type="compositionally biased region" description="Low complexity" evidence="3">
    <location>
        <begin position="126"/>
        <end position="137"/>
    </location>
</feature>
<keyword evidence="6" id="KW-1185">Reference proteome</keyword>
<evidence type="ECO:0000256" key="3">
    <source>
        <dbReference type="SAM" id="MobiDB-lite"/>
    </source>
</evidence>
<protein>
    <recommendedName>
        <fullName evidence="1">Craniofacial development protein 1</fullName>
    </recommendedName>
    <alternativeName>
        <fullName evidence="2">Bucentaur</fullName>
    </alternativeName>
</protein>
<feature type="compositionally biased region" description="Polar residues" evidence="3">
    <location>
        <begin position="142"/>
        <end position="152"/>
    </location>
</feature>
<organism evidence="5 6">
    <name type="scientific">Anopheles dirus</name>
    <dbReference type="NCBI Taxonomy" id="7168"/>
    <lineage>
        <taxon>Eukaryota</taxon>
        <taxon>Metazoa</taxon>
        <taxon>Ecdysozoa</taxon>
        <taxon>Arthropoda</taxon>
        <taxon>Hexapoda</taxon>
        <taxon>Insecta</taxon>
        <taxon>Pterygota</taxon>
        <taxon>Neoptera</taxon>
        <taxon>Endopterygota</taxon>
        <taxon>Diptera</taxon>
        <taxon>Nematocera</taxon>
        <taxon>Culicoidea</taxon>
        <taxon>Culicidae</taxon>
        <taxon>Anophelinae</taxon>
        <taxon>Anopheles</taxon>
    </lineage>
</organism>
<reference evidence="6" key="1">
    <citation type="submission" date="2013-03" db="EMBL/GenBank/DDBJ databases">
        <title>The Genome Sequence of Anopheles dirus WRAIR2.</title>
        <authorList>
            <consortium name="The Broad Institute Genomics Platform"/>
            <person name="Neafsey D.E."/>
            <person name="Walton C."/>
            <person name="Walker B."/>
            <person name="Young S.K."/>
            <person name="Zeng Q."/>
            <person name="Gargeya S."/>
            <person name="Fitzgerald M."/>
            <person name="Haas B."/>
            <person name="Abouelleil A."/>
            <person name="Allen A.W."/>
            <person name="Alvarado L."/>
            <person name="Arachchi H.M."/>
            <person name="Berlin A.M."/>
            <person name="Chapman S.B."/>
            <person name="Gainer-Dewar J."/>
            <person name="Goldberg J."/>
            <person name="Griggs A."/>
            <person name="Gujja S."/>
            <person name="Hansen M."/>
            <person name="Howarth C."/>
            <person name="Imamovic A."/>
            <person name="Ireland A."/>
            <person name="Larimer J."/>
            <person name="McCowan C."/>
            <person name="Murphy C."/>
            <person name="Pearson M."/>
            <person name="Poon T.W."/>
            <person name="Priest M."/>
            <person name="Roberts A."/>
            <person name="Saif S."/>
            <person name="Shea T."/>
            <person name="Sisk P."/>
            <person name="Sykes S."/>
            <person name="Wortman J."/>
            <person name="Nusbaum C."/>
            <person name="Birren B."/>
        </authorList>
    </citation>
    <scope>NUCLEOTIDE SEQUENCE [LARGE SCALE GENOMIC DNA]</scope>
    <source>
        <strain evidence="6">WRAIR2</strain>
    </source>
</reference>
<reference evidence="5" key="2">
    <citation type="submission" date="2020-05" db="UniProtKB">
        <authorList>
            <consortium name="EnsemblMetazoa"/>
        </authorList>
    </citation>
    <scope>IDENTIFICATION</scope>
    <source>
        <strain evidence="5">WRAIR2</strain>
    </source>
</reference>
<evidence type="ECO:0000256" key="2">
    <source>
        <dbReference type="ARBA" id="ARBA00030244"/>
    </source>
</evidence>
<dbReference type="AlphaFoldDB" id="A0A182N863"/>
<feature type="compositionally biased region" description="Basic and acidic residues" evidence="3">
    <location>
        <begin position="90"/>
        <end position="101"/>
    </location>
</feature>
<dbReference type="PANTHER" id="PTHR48407">
    <property type="entry name" value="CRANIOFACIAL DEVELOPMENT PROTEIN 1"/>
    <property type="match status" value="1"/>
</dbReference>
<sequence>MGYKQLYGCCFTKVMNQEDYPSDSDASDDDFRPDKDEADSGSELETDDEVAEESCEPAAKKASGSNGNTKRKRKPTEGSRKKSKGPETLSKAHENAHHSSDDEKDEELDEEEEKRRTDALWADFLGGSSNSTSTGSSKADTKSPSSGRNSKPNVEVKNMPTKEKSTVVSKPAEKEKPTVAQLFEFAGEQIILTEDRGTKTISTGEDEKRAPISVVSKAAAPKGFLPRGSGSSGGGLGAVLNQIGQKNKLSTLEKTKLDWTSFKRQEGIEEELQTHNKGKDGFLERRDFLERTDLRQFEIEKSFRQTKRSNR</sequence>
<dbReference type="Proteomes" id="UP000075884">
    <property type="component" value="Unassembled WGS sequence"/>
</dbReference>
<evidence type="ECO:0000313" key="5">
    <source>
        <dbReference type="EnsemblMetazoa" id="ADIR003837-PA"/>
    </source>
</evidence>
<dbReference type="InterPro" id="IPR011421">
    <property type="entry name" value="BCNT-C"/>
</dbReference>
<name>A0A182N863_9DIPT</name>
<dbReference type="InterPro" id="IPR027124">
    <property type="entry name" value="Swc5/CFDP1/2"/>
</dbReference>
<feature type="compositionally biased region" description="Acidic residues" evidence="3">
    <location>
        <begin position="36"/>
        <end position="55"/>
    </location>
</feature>
<accession>A0A182N863</accession>
<dbReference type="EnsemblMetazoa" id="ADIR003837-RA">
    <property type="protein sequence ID" value="ADIR003837-PA"/>
    <property type="gene ID" value="ADIR003837"/>
</dbReference>
<evidence type="ECO:0000259" key="4">
    <source>
        <dbReference type="PROSITE" id="PS51279"/>
    </source>
</evidence>
<feature type="compositionally biased region" description="Acidic residues" evidence="3">
    <location>
        <begin position="102"/>
        <end position="112"/>
    </location>
</feature>
<feature type="domain" description="BCNT-C" evidence="4">
    <location>
        <begin position="230"/>
        <end position="310"/>
    </location>
</feature>
<evidence type="ECO:0000313" key="6">
    <source>
        <dbReference type="Proteomes" id="UP000075884"/>
    </source>
</evidence>
<proteinExistence type="predicted"/>
<dbReference type="VEuPathDB" id="VectorBase:ADIR003837"/>
<dbReference type="PANTHER" id="PTHR48407:SF1">
    <property type="entry name" value="CRANIOFACIAL DEVELOPMENT PROTEIN 1"/>
    <property type="match status" value="1"/>
</dbReference>
<dbReference type="STRING" id="7168.A0A182N863"/>
<dbReference type="PROSITE" id="PS51279">
    <property type="entry name" value="BCNT_C"/>
    <property type="match status" value="1"/>
</dbReference>
<evidence type="ECO:0000256" key="1">
    <source>
        <dbReference type="ARBA" id="ARBA00019033"/>
    </source>
</evidence>
<feature type="region of interest" description="Disordered" evidence="3">
    <location>
        <begin position="15"/>
        <end position="175"/>
    </location>
</feature>
<feature type="compositionally biased region" description="Basic and acidic residues" evidence="3">
    <location>
        <begin position="160"/>
        <end position="175"/>
    </location>
</feature>
<dbReference type="Pfam" id="PF07572">
    <property type="entry name" value="BCNT"/>
    <property type="match status" value="1"/>
</dbReference>
<dbReference type="GO" id="GO:0000812">
    <property type="term" value="C:Swr1 complex"/>
    <property type="evidence" value="ECO:0007669"/>
    <property type="project" value="TreeGrafter"/>
</dbReference>